<organism evidence="1 2">
    <name type="scientific">Dryococelus australis</name>
    <dbReference type="NCBI Taxonomy" id="614101"/>
    <lineage>
        <taxon>Eukaryota</taxon>
        <taxon>Metazoa</taxon>
        <taxon>Ecdysozoa</taxon>
        <taxon>Arthropoda</taxon>
        <taxon>Hexapoda</taxon>
        <taxon>Insecta</taxon>
        <taxon>Pterygota</taxon>
        <taxon>Neoptera</taxon>
        <taxon>Polyneoptera</taxon>
        <taxon>Phasmatodea</taxon>
        <taxon>Verophasmatodea</taxon>
        <taxon>Anareolatae</taxon>
        <taxon>Phasmatidae</taxon>
        <taxon>Eurycanthinae</taxon>
        <taxon>Dryococelus</taxon>
    </lineage>
</organism>
<evidence type="ECO:0000313" key="2">
    <source>
        <dbReference type="Proteomes" id="UP001159363"/>
    </source>
</evidence>
<evidence type="ECO:0000313" key="1">
    <source>
        <dbReference type="EMBL" id="KAJ8871738.1"/>
    </source>
</evidence>
<dbReference type="EMBL" id="JARBHB010000012">
    <property type="protein sequence ID" value="KAJ8871738.1"/>
    <property type="molecule type" value="Genomic_DNA"/>
</dbReference>
<reference evidence="1 2" key="1">
    <citation type="submission" date="2023-02" db="EMBL/GenBank/DDBJ databases">
        <title>LHISI_Scaffold_Assembly.</title>
        <authorList>
            <person name="Stuart O.P."/>
            <person name="Cleave R."/>
            <person name="Magrath M.J.L."/>
            <person name="Mikheyev A.S."/>
        </authorList>
    </citation>
    <scope>NUCLEOTIDE SEQUENCE [LARGE SCALE GENOMIC DNA]</scope>
    <source>
        <strain evidence="1">Daus_M_001</strain>
        <tissue evidence="1">Leg muscle</tissue>
    </source>
</reference>
<proteinExistence type="predicted"/>
<gene>
    <name evidence="1" type="ORF">PR048_028074</name>
</gene>
<name>A0ABQ9GI78_9NEOP</name>
<sequence>MYKSGLDVIWADLLHRRKLLPNYASPNGMHKWNSIPQNDIRHLYNRFCARTATCNPGTFKCVSISRGATNGVSKIQRCIRRRPEQILAHRAIENSAYDMTSNMTHATRPTWAHVDSGRQDHFVSNCTEQRCRGGVVVRLPASHLGEPGSIPGRVTGFSRVGIVPDDATGRRIFSNIPRFSRPCVPALLHAHLASSSSPLKTSISLDQPTNKVIRPNDRRILHRAKEYTTGTQADLKQGFRKWSLYRVQPAAVFTEPYCSMTIHMGQLHSVGLLHQVSRLRVTPNAIWNFRSDTADPSKVGALAEHGE</sequence>
<accession>A0ABQ9GI78</accession>
<protein>
    <submittedName>
        <fullName evidence="1">Uncharacterized protein</fullName>
    </submittedName>
</protein>
<keyword evidence="2" id="KW-1185">Reference proteome</keyword>
<dbReference type="Proteomes" id="UP001159363">
    <property type="component" value="Chromosome 11"/>
</dbReference>
<comment type="caution">
    <text evidence="1">The sequence shown here is derived from an EMBL/GenBank/DDBJ whole genome shotgun (WGS) entry which is preliminary data.</text>
</comment>